<dbReference type="InterPro" id="IPR003441">
    <property type="entry name" value="NAC-dom"/>
</dbReference>
<evidence type="ECO:0000256" key="1">
    <source>
        <dbReference type="ARBA" id="ARBA00023015"/>
    </source>
</evidence>
<dbReference type="AlphaFoldDB" id="A0A2N9FTI2"/>
<dbReference type="PROSITE" id="PS51005">
    <property type="entry name" value="NAC"/>
    <property type="match status" value="1"/>
</dbReference>
<dbReference type="PANTHER" id="PTHR31744:SF92">
    <property type="entry name" value="NAC DOMAIN-CONTAINING PROTEIN 87"/>
    <property type="match status" value="1"/>
</dbReference>
<dbReference type="Gene3D" id="2.170.150.80">
    <property type="entry name" value="NAC domain"/>
    <property type="match status" value="1"/>
</dbReference>
<evidence type="ECO:0000259" key="6">
    <source>
        <dbReference type="PROSITE" id="PS51005"/>
    </source>
</evidence>
<dbReference type="GO" id="GO:0005634">
    <property type="term" value="C:nucleus"/>
    <property type="evidence" value="ECO:0007669"/>
    <property type="project" value="UniProtKB-ARBA"/>
</dbReference>
<dbReference type="SUPFAM" id="SSF101941">
    <property type="entry name" value="NAC domain"/>
    <property type="match status" value="1"/>
</dbReference>
<evidence type="ECO:0000256" key="5">
    <source>
        <dbReference type="SAM" id="MobiDB-lite"/>
    </source>
</evidence>
<feature type="domain" description="NAC" evidence="6">
    <location>
        <begin position="1"/>
        <end position="60"/>
    </location>
</feature>
<keyword evidence="2" id="KW-0238">DNA-binding</keyword>
<dbReference type="GO" id="GO:0003677">
    <property type="term" value="F:DNA binding"/>
    <property type="evidence" value="ECO:0007669"/>
    <property type="project" value="UniProtKB-KW"/>
</dbReference>
<sequence length="365" mass="40201">MAIISDEEVVVGFRKTLVFYRGKPPKGDKTNWIMHEYRVNDPPLDKSSDDDMRFQEANDNYGTTPQFQAAKGNYGTNPQFQAAANGNYGANPQFQGANPQFQAAANCIYGTTPQFQAARGNYGTNPQFQAAANGNYGANPQFKEQSSVSAAANCNYGTTPQFQAANGNYGTNPQFQAAANSNYGANPQFQASANGNYGTNLQFQAVNPQFQAAANDNYGTNPQFQTTNPQFQATNGNYETTPQFQASNFGTTPKMVQRFFRSLLSPSDNYGTSIQNVELPSYMPSVYDHATFPLNESSRNMHMASNISPNEPSGLYQENQDTSNLDQAFSSVSDSEFGYFTYEEVDDSVPKKRQKLPKDDNHPCE</sequence>
<name>A0A2N9FTI2_FAGSY</name>
<evidence type="ECO:0000313" key="7">
    <source>
        <dbReference type="EMBL" id="SPC90548.1"/>
    </source>
</evidence>
<evidence type="ECO:0000256" key="2">
    <source>
        <dbReference type="ARBA" id="ARBA00023125"/>
    </source>
</evidence>
<dbReference type="Pfam" id="PF02365">
    <property type="entry name" value="NAM"/>
    <property type="match status" value="1"/>
</dbReference>
<organism evidence="7">
    <name type="scientific">Fagus sylvatica</name>
    <name type="common">Beechnut</name>
    <dbReference type="NCBI Taxonomy" id="28930"/>
    <lineage>
        <taxon>Eukaryota</taxon>
        <taxon>Viridiplantae</taxon>
        <taxon>Streptophyta</taxon>
        <taxon>Embryophyta</taxon>
        <taxon>Tracheophyta</taxon>
        <taxon>Spermatophyta</taxon>
        <taxon>Magnoliopsida</taxon>
        <taxon>eudicotyledons</taxon>
        <taxon>Gunneridae</taxon>
        <taxon>Pentapetalae</taxon>
        <taxon>rosids</taxon>
        <taxon>fabids</taxon>
        <taxon>Fagales</taxon>
        <taxon>Fagaceae</taxon>
        <taxon>Fagus</taxon>
    </lineage>
</organism>
<keyword evidence="3" id="KW-0804">Transcription</keyword>
<evidence type="ECO:0000256" key="3">
    <source>
        <dbReference type="ARBA" id="ARBA00023163"/>
    </source>
</evidence>
<feature type="compositionally biased region" description="Basic and acidic residues" evidence="5">
    <location>
        <begin position="356"/>
        <end position="365"/>
    </location>
</feature>
<keyword evidence="1" id="KW-0805">Transcription regulation</keyword>
<dbReference type="InterPro" id="IPR036093">
    <property type="entry name" value="NAC_dom_sf"/>
</dbReference>
<gene>
    <name evidence="7" type="ORF">FSB_LOCUS18430</name>
</gene>
<reference evidence="7" key="1">
    <citation type="submission" date="2018-02" db="EMBL/GenBank/DDBJ databases">
        <authorList>
            <person name="Cohen D.B."/>
            <person name="Kent A.D."/>
        </authorList>
    </citation>
    <scope>NUCLEOTIDE SEQUENCE</scope>
</reference>
<dbReference type="GO" id="GO:0006355">
    <property type="term" value="P:regulation of DNA-templated transcription"/>
    <property type="evidence" value="ECO:0007669"/>
    <property type="project" value="InterPro"/>
</dbReference>
<dbReference type="PANTHER" id="PTHR31744">
    <property type="entry name" value="PROTEIN CUP-SHAPED COTYLEDON 2-RELATED"/>
    <property type="match status" value="1"/>
</dbReference>
<dbReference type="EMBL" id="OIVN01001158">
    <property type="protein sequence ID" value="SPC90548.1"/>
    <property type="molecule type" value="Genomic_DNA"/>
</dbReference>
<feature type="region of interest" description="Disordered" evidence="5">
    <location>
        <begin position="343"/>
        <end position="365"/>
    </location>
</feature>
<accession>A0A2N9FTI2</accession>
<keyword evidence="4" id="KW-0539">Nucleus</keyword>
<evidence type="ECO:0000256" key="4">
    <source>
        <dbReference type="ARBA" id="ARBA00023242"/>
    </source>
</evidence>
<proteinExistence type="predicted"/>
<protein>
    <recommendedName>
        <fullName evidence="6">NAC domain-containing protein</fullName>
    </recommendedName>
</protein>